<evidence type="ECO:0000313" key="2">
    <source>
        <dbReference type="Proteomes" id="UP001381693"/>
    </source>
</evidence>
<sequence length="58" mass="6331">AAAEAEEAEEMKKEMGLGNDMDSLQALILKKNKDRAEEMDSFLDNLAAKYGGGTKKKP</sequence>
<name>A0AAN8X8N3_HALRR</name>
<feature type="non-terminal residue" evidence="1">
    <location>
        <position position="58"/>
    </location>
</feature>
<dbReference type="Proteomes" id="UP001381693">
    <property type="component" value="Unassembled WGS sequence"/>
</dbReference>
<dbReference type="EMBL" id="JAXCGZ010006422">
    <property type="protein sequence ID" value="KAK7079767.1"/>
    <property type="molecule type" value="Genomic_DNA"/>
</dbReference>
<reference evidence="1 2" key="1">
    <citation type="submission" date="2023-11" db="EMBL/GenBank/DDBJ databases">
        <title>Halocaridina rubra genome assembly.</title>
        <authorList>
            <person name="Smith C."/>
        </authorList>
    </citation>
    <scope>NUCLEOTIDE SEQUENCE [LARGE SCALE GENOMIC DNA]</scope>
    <source>
        <strain evidence="1">EP-1</strain>
        <tissue evidence="1">Whole</tissue>
    </source>
</reference>
<gene>
    <name evidence="1" type="primary">DNAJC9_1</name>
    <name evidence="1" type="ORF">SK128_001709</name>
</gene>
<organism evidence="1 2">
    <name type="scientific">Halocaridina rubra</name>
    <name type="common">Hawaiian red shrimp</name>
    <dbReference type="NCBI Taxonomy" id="373956"/>
    <lineage>
        <taxon>Eukaryota</taxon>
        <taxon>Metazoa</taxon>
        <taxon>Ecdysozoa</taxon>
        <taxon>Arthropoda</taxon>
        <taxon>Crustacea</taxon>
        <taxon>Multicrustacea</taxon>
        <taxon>Malacostraca</taxon>
        <taxon>Eumalacostraca</taxon>
        <taxon>Eucarida</taxon>
        <taxon>Decapoda</taxon>
        <taxon>Pleocyemata</taxon>
        <taxon>Caridea</taxon>
        <taxon>Atyoidea</taxon>
        <taxon>Atyidae</taxon>
        <taxon>Halocaridina</taxon>
    </lineage>
</organism>
<comment type="caution">
    <text evidence="1">The sequence shown here is derived from an EMBL/GenBank/DDBJ whole genome shotgun (WGS) entry which is preliminary data.</text>
</comment>
<proteinExistence type="predicted"/>
<protein>
    <submittedName>
        <fullName evidence="1">DnaJ subfamily C member 9</fullName>
    </submittedName>
</protein>
<keyword evidence="2" id="KW-1185">Reference proteome</keyword>
<feature type="non-terminal residue" evidence="1">
    <location>
        <position position="1"/>
    </location>
</feature>
<dbReference type="AlphaFoldDB" id="A0AAN8X8N3"/>
<accession>A0AAN8X8N3</accession>
<evidence type="ECO:0000313" key="1">
    <source>
        <dbReference type="EMBL" id="KAK7079767.1"/>
    </source>
</evidence>